<proteinExistence type="predicted"/>
<keyword evidence="1" id="KW-0812">Transmembrane</keyword>
<dbReference type="InterPro" id="IPR029063">
    <property type="entry name" value="SAM-dependent_MTases_sf"/>
</dbReference>
<feature type="domain" description="Methyltransferase" evidence="2">
    <location>
        <begin position="69"/>
        <end position="159"/>
    </location>
</feature>
<accession>A0ABT7I9R2</accession>
<gene>
    <name evidence="3" type="ORF">QPM17_05285</name>
</gene>
<evidence type="ECO:0000256" key="1">
    <source>
        <dbReference type="SAM" id="Phobius"/>
    </source>
</evidence>
<evidence type="ECO:0000259" key="2">
    <source>
        <dbReference type="Pfam" id="PF13649"/>
    </source>
</evidence>
<name>A0ABT7I9R2_9GAMM</name>
<evidence type="ECO:0000313" key="3">
    <source>
        <dbReference type="EMBL" id="MDL0430527.1"/>
    </source>
</evidence>
<dbReference type="Proteomes" id="UP001227964">
    <property type="component" value="Unassembled WGS sequence"/>
</dbReference>
<dbReference type="Pfam" id="PF13649">
    <property type="entry name" value="Methyltransf_25"/>
    <property type="match status" value="1"/>
</dbReference>
<keyword evidence="3" id="KW-0808">Transferase</keyword>
<organism evidence="3 4">
    <name type="scientific">Marinobacter azerbaijanicus</name>
    <dbReference type="NCBI Taxonomy" id="3050455"/>
    <lineage>
        <taxon>Bacteria</taxon>
        <taxon>Pseudomonadati</taxon>
        <taxon>Pseudomonadota</taxon>
        <taxon>Gammaproteobacteria</taxon>
        <taxon>Pseudomonadales</taxon>
        <taxon>Marinobacteraceae</taxon>
        <taxon>Marinobacter</taxon>
    </lineage>
</organism>
<keyword evidence="1" id="KW-0472">Membrane</keyword>
<keyword evidence="4" id="KW-1185">Reference proteome</keyword>
<dbReference type="Gene3D" id="3.40.50.150">
    <property type="entry name" value="Vaccinia Virus protein VP39"/>
    <property type="match status" value="1"/>
</dbReference>
<dbReference type="SUPFAM" id="SSF53335">
    <property type="entry name" value="S-adenosyl-L-methionine-dependent methyltransferases"/>
    <property type="match status" value="1"/>
</dbReference>
<protein>
    <submittedName>
        <fullName evidence="3">Class I SAM-dependent methyltransferase</fullName>
        <ecNumber evidence="3">2.1.-.-</ecNumber>
    </submittedName>
</protein>
<evidence type="ECO:0000313" key="4">
    <source>
        <dbReference type="Proteomes" id="UP001227964"/>
    </source>
</evidence>
<dbReference type="GO" id="GO:0032259">
    <property type="term" value="P:methylation"/>
    <property type="evidence" value="ECO:0007669"/>
    <property type="project" value="UniProtKB-KW"/>
</dbReference>
<feature type="transmembrane region" description="Helical" evidence="1">
    <location>
        <begin position="186"/>
        <end position="203"/>
    </location>
</feature>
<keyword evidence="3" id="KW-0489">Methyltransferase</keyword>
<dbReference type="EMBL" id="JASSVS010000002">
    <property type="protein sequence ID" value="MDL0430527.1"/>
    <property type="molecule type" value="Genomic_DNA"/>
</dbReference>
<keyword evidence="1" id="KW-1133">Transmembrane helix</keyword>
<reference evidence="3 4" key="1">
    <citation type="submission" date="2023-06" db="EMBL/GenBank/DDBJ databases">
        <title>Marinobacter azerbaijanicus a moderately halophilic, isolated from Urmia Lake in Azerbaijan region of Iran.</title>
        <authorList>
            <person name="Sanchez-Porro C."/>
            <person name="Aghdam E.M."/>
            <person name="Saheb S.M."/>
            <person name="Tarhriz V."/>
            <person name="Kazemi E."/>
            <person name="Ammozegar M.A."/>
            <person name="Ventosa A."/>
            <person name="Hejazi M.S."/>
        </authorList>
    </citation>
    <scope>NUCLEOTIDE SEQUENCE [LARGE SCALE GENOMIC DNA]</scope>
    <source>
        <strain evidence="3 4">TBZ242</strain>
    </source>
</reference>
<dbReference type="GO" id="GO:0008168">
    <property type="term" value="F:methyltransferase activity"/>
    <property type="evidence" value="ECO:0007669"/>
    <property type="project" value="UniProtKB-KW"/>
</dbReference>
<dbReference type="InterPro" id="IPR041698">
    <property type="entry name" value="Methyltransf_25"/>
</dbReference>
<dbReference type="EC" id="2.1.-.-" evidence="3"/>
<sequence>MDSPLGETTITTTMEASTGYGQAEVTMHDKYKYIGPVYDFLSNLYSGRNIHRCKTAMLDVETVQPGDRILFAGVGHGRDAIRTAELGADVTVVDLSETMLRKFAEAQEKEAPHLSIRRIHSDIMKVDELEQYDMVVANFFLNVFDEDMMVRVLEHLIRLGKANAKVVVGDFCYPTGNIVARLFKKMYWYMAVFIFWLFANNAFHKIYNYPEHMQRLGLQVTEKKHFKLLNMNCYWSILGQKQT</sequence>
<comment type="caution">
    <text evidence="3">The sequence shown here is derived from an EMBL/GenBank/DDBJ whole genome shotgun (WGS) entry which is preliminary data.</text>
</comment>